<keyword evidence="3 5" id="KW-0326">Glycosidase</keyword>
<dbReference type="GO" id="GO:0004135">
    <property type="term" value="F:amylo-alpha-1,6-glucosidase activity"/>
    <property type="evidence" value="ECO:0007669"/>
    <property type="project" value="InterPro"/>
</dbReference>
<name>A0A6J4MLQ6_9HYPH</name>
<dbReference type="InterPro" id="IPR014756">
    <property type="entry name" value="Ig_E-set"/>
</dbReference>
<dbReference type="InterPro" id="IPR017853">
    <property type="entry name" value="GH"/>
</dbReference>
<dbReference type="InterPro" id="IPR013780">
    <property type="entry name" value="Glyco_hydro_b"/>
</dbReference>
<organism evidence="5">
    <name type="scientific">uncultured Microvirga sp</name>
    <dbReference type="NCBI Taxonomy" id="412392"/>
    <lineage>
        <taxon>Bacteria</taxon>
        <taxon>Pseudomonadati</taxon>
        <taxon>Pseudomonadota</taxon>
        <taxon>Alphaproteobacteria</taxon>
        <taxon>Hyphomicrobiales</taxon>
        <taxon>Methylobacteriaceae</taxon>
        <taxon>Microvirga</taxon>
        <taxon>environmental samples</taxon>
    </lineage>
</organism>
<dbReference type="SUPFAM" id="SSF81296">
    <property type="entry name" value="E set domains"/>
    <property type="match status" value="1"/>
</dbReference>
<evidence type="ECO:0000256" key="2">
    <source>
        <dbReference type="ARBA" id="ARBA00022801"/>
    </source>
</evidence>
<dbReference type="InterPro" id="IPR044505">
    <property type="entry name" value="GlgX_Isoamylase_N_E_set"/>
</dbReference>
<dbReference type="CDD" id="cd11326">
    <property type="entry name" value="AmyAc_Glg_debranch"/>
    <property type="match status" value="1"/>
</dbReference>
<dbReference type="Gene3D" id="2.60.40.10">
    <property type="entry name" value="Immunoglobulins"/>
    <property type="match status" value="1"/>
</dbReference>
<dbReference type="EMBL" id="CADCUC010000637">
    <property type="protein sequence ID" value="CAA9361512.1"/>
    <property type="molecule type" value="Genomic_DNA"/>
</dbReference>
<dbReference type="GO" id="GO:0120549">
    <property type="term" value="F:limit dextrin alpha-1,6-maltotetraose-hydrolase activity"/>
    <property type="evidence" value="ECO:0007669"/>
    <property type="project" value="UniProtKB-EC"/>
</dbReference>
<dbReference type="NCBIfam" id="TIGR02100">
    <property type="entry name" value="glgX_debranch"/>
    <property type="match status" value="1"/>
</dbReference>
<proteinExistence type="inferred from homology"/>
<keyword evidence="2 5" id="KW-0378">Hydrolase</keyword>
<dbReference type="PANTHER" id="PTHR43002">
    <property type="entry name" value="GLYCOGEN DEBRANCHING ENZYME"/>
    <property type="match status" value="1"/>
</dbReference>
<evidence type="ECO:0000259" key="4">
    <source>
        <dbReference type="SMART" id="SM00642"/>
    </source>
</evidence>
<evidence type="ECO:0000256" key="3">
    <source>
        <dbReference type="ARBA" id="ARBA00023295"/>
    </source>
</evidence>
<reference evidence="5" key="1">
    <citation type="submission" date="2020-02" db="EMBL/GenBank/DDBJ databases">
        <authorList>
            <person name="Meier V. D."/>
        </authorList>
    </citation>
    <scope>NUCLEOTIDE SEQUENCE</scope>
    <source>
        <strain evidence="5">AVDCRST_MAG90</strain>
    </source>
</reference>
<dbReference type="EC" id="3.2.1.196" evidence="5"/>
<feature type="domain" description="Glycosyl hydrolase family 13 catalytic" evidence="4">
    <location>
        <begin position="175"/>
        <end position="571"/>
    </location>
</feature>
<protein>
    <submittedName>
        <fullName evidence="5">GH13_11 / GH13 / GH13_10 / CBM48 / GH13_ 13 / GH13_37</fullName>
        <ecNumber evidence="5">3.2.1.196</ecNumber>
    </submittedName>
</protein>
<comment type="similarity">
    <text evidence="1">Belongs to the glycosyl hydrolase 13 family.</text>
</comment>
<dbReference type="InterPro" id="IPR006047">
    <property type="entry name" value="GH13_cat_dom"/>
</dbReference>
<dbReference type="Pfam" id="PF02922">
    <property type="entry name" value="CBM_48"/>
    <property type="match status" value="1"/>
</dbReference>
<gene>
    <name evidence="5" type="ORF">AVDCRST_MAG90-3063</name>
</gene>
<dbReference type="InterPro" id="IPR011837">
    <property type="entry name" value="Glycogen_debranch_GlgX"/>
</dbReference>
<dbReference type="Gene3D" id="3.20.20.80">
    <property type="entry name" value="Glycosidases"/>
    <property type="match status" value="1"/>
</dbReference>
<dbReference type="SUPFAM" id="SSF51011">
    <property type="entry name" value="Glycosyl hydrolase domain"/>
    <property type="match status" value="1"/>
</dbReference>
<evidence type="ECO:0000313" key="5">
    <source>
        <dbReference type="EMBL" id="CAA9361512.1"/>
    </source>
</evidence>
<dbReference type="SUPFAM" id="SSF51445">
    <property type="entry name" value="(Trans)glycosidases"/>
    <property type="match status" value="1"/>
</dbReference>
<dbReference type="InterPro" id="IPR004193">
    <property type="entry name" value="Glyco_hydro_13_N"/>
</dbReference>
<dbReference type="SMART" id="SM00642">
    <property type="entry name" value="Aamy"/>
    <property type="match status" value="1"/>
</dbReference>
<dbReference type="InterPro" id="IPR013783">
    <property type="entry name" value="Ig-like_fold"/>
</dbReference>
<dbReference type="GO" id="GO:0005980">
    <property type="term" value="P:glycogen catabolic process"/>
    <property type="evidence" value="ECO:0007669"/>
    <property type="project" value="InterPro"/>
</dbReference>
<sequence>MVRLDDGQPLPLGATWDGRGVNFALFSANATAVDLCLFDPSGRREVERVALPRRTDQIFHGYVEGMLPGQLYGYRVHGPYEPLKGPRFNPHKLLIDPYALQLHGRIRWHDAVFGYRMGATRGDLTLDRRDSAPMMPKCIVVDPSHEWGEDRAPRRAWIDTVAYEAHVKGLTELHPGVPQPMRGSYAALGHPSVVEHLVKLGVTAVELLPVHAFADDRFIVEKGLRNYWGYSTLAFFAPEPRYLGEAGVAGFKGAIRALHDAGIEVILDVVYNHTAEGNERGPTLSFRGIDNASYYKLSPENPRHAWDSTGTGNTLDVSHPRVLQMVLDSLRYWVETFHIDGFRFDLASTLARDPFEFSTHSGFLRAASQDPVLSRTKLIAEPWDVGSGGYRVGGFPPGWSEWNDQFRDNVRGFWRSDPGQLPGLARVMTGLGEVFSPTGRQVWASVNFITAHDGFTLNDLVSYNDRHNEANGEGNRDGHSHNLSWNCGVEGPTDDAAVLALRARQKRNLLATLMLSQGVPMLLMGDELSRTQNGNNNGYAQDNETSWMSWDHGSDLDPDFLVFAQNLVALRKRYRAFRRINYLTGATVPKNGLKDVYWLAPEGREMTNGDWAEGLRRCLGMQLGNDAPDEQRFLILLNAGPEPVAFVLAAELTGRWAQIFDTTLPDGLVRGIPTILDSGGTFSLEARSLVLFQHAGEP</sequence>
<dbReference type="AlphaFoldDB" id="A0A6J4MLQ6"/>
<evidence type="ECO:0000256" key="1">
    <source>
        <dbReference type="ARBA" id="ARBA00008061"/>
    </source>
</evidence>
<accession>A0A6J4MLQ6</accession>
<dbReference type="CDD" id="cd02856">
    <property type="entry name" value="E_set_GDE_Isoamylase_N"/>
    <property type="match status" value="1"/>
</dbReference>
<dbReference type="Gene3D" id="2.60.40.1180">
    <property type="entry name" value="Golgi alpha-mannosidase II"/>
    <property type="match status" value="1"/>
</dbReference>